<name>A0A318ZXH4_9EURO</name>
<feature type="region of interest" description="Disordered" evidence="1">
    <location>
        <begin position="98"/>
        <end position="118"/>
    </location>
</feature>
<dbReference type="RefSeq" id="XP_025434782.1">
    <property type="nucleotide sequence ID" value="XM_025570334.1"/>
</dbReference>
<evidence type="ECO:0000313" key="2">
    <source>
        <dbReference type="EMBL" id="PYH48800.1"/>
    </source>
</evidence>
<dbReference type="EMBL" id="KZ821220">
    <property type="protein sequence ID" value="PYH48800.1"/>
    <property type="molecule type" value="Genomic_DNA"/>
</dbReference>
<evidence type="ECO:0000313" key="3">
    <source>
        <dbReference type="Proteomes" id="UP000248349"/>
    </source>
</evidence>
<dbReference type="GeneID" id="37071562"/>
<gene>
    <name evidence="2" type="ORF">BP01DRAFT_112871</name>
</gene>
<proteinExistence type="predicted"/>
<dbReference type="AlphaFoldDB" id="A0A318ZXH4"/>
<keyword evidence="3" id="KW-1185">Reference proteome</keyword>
<dbReference type="Proteomes" id="UP000248349">
    <property type="component" value="Unassembled WGS sequence"/>
</dbReference>
<feature type="compositionally biased region" description="Basic and acidic residues" evidence="1">
    <location>
        <begin position="109"/>
        <end position="118"/>
    </location>
</feature>
<accession>A0A318ZXH4</accession>
<reference evidence="2 3" key="1">
    <citation type="submission" date="2016-12" db="EMBL/GenBank/DDBJ databases">
        <title>The genomes of Aspergillus section Nigri reveals drivers in fungal speciation.</title>
        <authorList>
            <consortium name="DOE Joint Genome Institute"/>
            <person name="Vesth T.C."/>
            <person name="Nybo J."/>
            <person name="Theobald S."/>
            <person name="Brandl J."/>
            <person name="Frisvad J.C."/>
            <person name="Nielsen K.F."/>
            <person name="Lyhne E.K."/>
            <person name="Kogle M.E."/>
            <person name="Kuo A."/>
            <person name="Riley R."/>
            <person name="Clum A."/>
            <person name="Nolan M."/>
            <person name="Lipzen A."/>
            <person name="Salamov A."/>
            <person name="Henrissat B."/>
            <person name="Wiebenga A."/>
            <person name="De Vries R.P."/>
            <person name="Grigoriev I.V."/>
            <person name="Mortensen U.H."/>
            <person name="Andersen M.R."/>
            <person name="Baker S.E."/>
        </authorList>
    </citation>
    <scope>NUCLEOTIDE SEQUENCE [LARGE SCALE GENOMIC DNA]</scope>
    <source>
        <strain evidence="2 3">JOP 1030-1</strain>
    </source>
</reference>
<protein>
    <submittedName>
        <fullName evidence="2">Uncharacterized protein</fullName>
    </submittedName>
</protein>
<evidence type="ECO:0000256" key="1">
    <source>
        <dbReference type="SAM" id="MobiDB-lite"/>
    </source>
</evidence>
<sequence length="196" mass="22326">MLHRLGQKEERMVRSVRGETGIWARVTPHDRRKREKSPSAGLRVACEDSGSRKVKRSTLSFIWLSFGGHPLGTLKSTNYLPRVGKDWGFGEVKWGCGELKTQRGPGPRRSQENSHNERTSWLARLEGSRRYGTVAEQEFVGGLLASGESLAMGEKQKSINRILIIGDRKVGHHDGRRWEDKGRINKEGIWEKRKRV</sequence>
<organism evidence="2 3">
    <name type="scientific">Aspergillus saccharolyticus JOP 1030-1</name>
    <dbReference type="NCBI Taxonomy" id="1450539"/>
    <lineage>
        <taxon>Eukaryota</taxon>
        <taxon>Fungi</taxon>
        <taxon>Dikarya</taxon>
        <taxon>Ascomycota</taxon>
        <taxon>Pezizomycotina</taxon>
        <taxon>Eurotiomycetes</taxon>
        <taxon>Eurotiomycetidae</taxon>
        <taxon>Eurotiales</taxon>
        <taxon>Aspergillaceae</taxon>
        <taxon>Aspergillus</taxon>
        <taxon>Aspergillus subgen. Circumdati</taxon>
    </lineage>
</organism>